<evidence type="ECO:0000256" key="2">
    <source>
        <dbReference type="ARBA" id="ARBA00022679"/>
    </source>
</evidence>
<evidence type="ECO:0000256" key="1">
    <source>
        <dbReference type="ARBA" id="ARBA00022676"/>
    </source>
</evidence>
<dbReference type="Proteomes" id="UP001595756">
    <property type="component" value="Unassembled WGS sequence"/>
</dbReference>
<dbReference type="InterPro" id="IPR001296">
    <property type="entry name" value="Glyco_trans_1"/>
</dbReference>
<dbReference type="Pfam" id="PF00534">
    <property type="entry name" value="Glycos_transf_1"/>
    <property type="match status" value="1"/>
</dbReference>
<feature type="domain" description="Glycosyltransferase subfamily 4-like N-terminal" evidence="4">
    <location>
        <begin position="19"/>
        <end position="177"/>
    </location>
</feature>
<proteinExistence type="predicted"/>
<dbReference type="InterPro" id="IPR028098">
    <property type="entry name" value="Glyco_trans_4-like_N"/>
</dbReference>
<evidence type="ECO:0000313" key="5">
    <source>
        <dbReference type="EMBL" id="MFC4297359.1"/>
    </source>
</evidence>
<comment type="caution">
    <text evidence="5">The sequence shown here is derived from an EMBL/GenBank/DDBJ whole genome shotgun (WGS) entry which is preliminary data.</text>
</comment>
<dbReference type="Gene3D" id="3.40.50.2000">
    <property type="entry name" value="Glycogen Phosphorylase B"/>
    <property type="match status" value="2"/>
</dbReference>
<feature type="domain" description="Glycosyl transferase family 1" evidence="3">
    <location>
        <begin position="196"/>
        <end position="346"/>
    </location>
</feature>
<dbReference type="EC" id="2.4.-.-" evidence="5"/>
<keyword evidence="2 5" id="KW-0808">Transferase</keyword>
<name>A0ABV8RX64_9BURK</name>
<reference evidence="6" key="1">
    <citation type="journal article" date="2019" name="Int. J. Syst. Evol. Microbiol.">
        <title>The Global Catalogue of Microorganisms (GCM) 10K type strain sequencing project: providing services to taxonomists for standard genome sequencing and annotation.</title>
        <authorList>
            <consortium name="The Broad Institute Genomics Platform"/>
            <consortium name="The Broad Institute Genome Sequencing Center for Infectious Disease"/>
            <person name="Wu L."/>
            <person name="Ma J."/>
        </authorList>
    </citation>
    <scope>NUCLEOTIDE SEQUENCE [LARGE SCALE GENOMIC DNA]</scope>
    <source>
        <strain evidence="6">CGMCC 1.19029</strain>
    </source>
</reference>
<evidence type="ECO:0000313" key="6">
    <source>
        <dbReference type="Proteomes" id="UP001595756"/>
    </source>
</evidence>
<dbReference type="PANTHER" id="PTHR12526:SF510">
    <property type="entry name" value="D-INOSITOL 3-PHOSPHATE GLYCOSYLTRANSFERASE"/>
    <property type="match status" value="1"/>
</dbReference>
<accession>A0ABV8RX64</accession>
<dbReference type="GO" id="GO:0016757">
    <property type="term" value="F:glycosyltransferase activity"/>
    <property type="evidence" value="ECO:0007669"/>
    <property type="project" value="UniProtKB-KW"/>
</dbReference>
<dbReference type="RefSeq" id="WP_376811908.1">
    <property type="nucleotide sequence ID" value="NZ_JBHSDY010000002.1"/>
</dbReference>
<sequence>MMNVERIDLMIVIHSLRGGGAERVAVDLAAGWRERGCRVMIVTQTDGREDAYPLPDGVQRHALGLAGDSAGPVGALWGNLLRVWALRRLVRRHRPAVVLGMMTRGSVLAVLAARGRARVIATEHAHPPSLSLPAFWERLRRSTYPRADAVVALTRGTAQWLDEHLPGVRAQVIPNAVRWPLVDGEPLLEPPCVPGRRRLLAVGRLHPVKGFDGLLRAFAQLAAPFPDWDLTILGEGEQREALESLRDELGLGERVSLPGRVGNMAAWYGAADLYVLSSQAEGLSNTLIEAMACGLPCVATDCDTGPREIIREGLDGRLVRPIDDPDALAAGLAELMADAGLRSRLAGRAVDARDRFGTARIMALWEQVFQGERVN</sequence>
<dbReference type="CDD" id="cd03820">
    <property type="entry name" value="GT4_AmsD-like"/>
    <property type="match status" value="1"/>
</dbReference>
<dbReference type="SUPFAM" id="SSF53756">
    <property type="entry name" value="UDP-Glycosyltransferase/glycogen phosphorylase"/>
    <property type="match status" value="1"/>
</dbReference>
<keyword evidence="1 5" id="KW-0328">Glycosyltransferase</keyword>
<gene>
    <name evidence="5" type="ORF">ACFO0J_04810</name>
</gene>
<organism evidence="5 6">
    <name type="scientific">Castellaniella hirudinis</name>
    <dbReference type="NCBI Taxonomy" id="1144617"/>
    <lineage>
        <taxon>Bacteria</taxon>
        <taxon>Pseudomonadati</taxon>
        <taxon>Pseudomonadota</taxon>
        <taxon>Betaproteobacteria</taxon>
        <taxon>Burkholderiales</taxon>
        <taxon>Alcaligenaceae</taxon>
        <taxon>Castellaniella</taxon>
    </lineage>
</organism>
<evidence type="ECO:0000259" key="4">
    <source>
        <dbReference type="Pfam" id="PF13439"/>
    </source>
</evidence>
<dbReference type="Pfam" id="PF13439">
    <property type="entry name" value="Glyco_transf_4"/>
    <property type="match status" value="1"/>
</dbReference>
<keyword evidence="6" id="KW-1185">Reference proteome</keyword>
<dbReference type="PANTHER" id="PTHR12526">
    <property type="entry name" value="GLYCOSYLTRANSFERASE"/>
    <property type="match status" value="1"/>
</dbReference>
<dbReference type="EMBL" id="JBHSDY010000002">
    <property type="protein sequence ID" value="MFC4297359.1"/>
    <property type="molecule type" value="Genomic_DNA"/>
</dbReference>
<protein>
    <submittedName>
        <fullName evidence="5">Glycosyltransferase family 4 protein</fullName>
        <ecNumber evidence="5">2.4.-.-</ecNumber>
    </submittedName>
</protein>
<evidence type="ECO:0000259" key="3">
    <source>
        <dbReference type="Pfam" id="PF00534"/>
    </source>
</evidence>